<name>A0A9X0CMS9_9CNID</name>
<accession>A0A9X0CMS9</accession>
<comment type="similarity">
    <text evidence="1">Belongs to the major facilitator superfamily.</text>
</comment>
<organism evidence="3 4">
    <name type="scientific">Desmophyllum pertusum</name>
    <dbReference type="NCBI Taxonomy" id="174260"/>
    <lineage>
        <taxon>Eukaryota</taxon>
        <taxon>Metazoa</taxon>
        <taxon>Cnidaria</taxon>
        <taxon>Anthozoa</taxon>
        <taxon>Hexacorallia</taxon>
        <taxon>Scleractinia</taxon>
        <taxon>Caryophylliina</taxon>
        <taxon>Caryophylliidae</taxon>
        <taxon>Desmophyllum</taxon>
    </lineage>
</organism>
<proteinExistence type="inferred from homology"/>
<dbReference type="Proteomes" id="UP001163046">
    <property type="component" value="Unassembled WGS sequence"/>
</dbReference>
<dbReference type="OrthoDB" id="5953442at2759"/>
<comment type="caution">
    <text evidence="3">The sequence shown here is derived from an EMBL/GenBank/DDBJ whole genome shotgun (WGS) entry which is preliminary data.</text>
</comment>
<keyword evidence="4" id="KW-1185">Reference proteome</keyword>
<sequence length="153" mass="17397">MAADEQRDPLQINYTVVNQRKAPLTWRTRISYGVGHVFNDLCASMWFTYLLVYLHKVVKFSNTSAGTLLLIGQVADAISTPLVGIESDRTGRFKYGRRKIWNLVGVTSVALSFPFVFNLCLGCENSAQWAKFIYYTPFIVIFQFGWAASQIRI</sequence>
<dbReference type="Pfam" id="PF13347">
    <property type="entry name" value="MFS_2"/>
    <property type="match status" value="1"/>
</dbReference>
<gene>
    <name evidence="3" type="primary">MFSD12_2</name>
    <name evidence="3" type="ORF">OS493_002640</name>
</gene>
<feature type="transmembrane region" description="Helical" evidence="2">
    <location>
        <begin position="129"/>
        <end position="148"/>
    </location>
</feature>
<keyword evidence="2" id="KW-1133">Transmembrane helix</keyword>
<evidence type="ECO:0000313" key="4">
    <source>
        <dbReference type="Proteomes" id="UP001163046"/>
    </source>
</evidence>
<evidence type="ECO:0000313" key="3">
    <source>
        <dbReference type="EMBL" id="KAJ7365910.1"/>
    </source>
</evidence>
<evidence type="ECO:0000256" key="1">
    <source>
        <dbReference type="ARBA" id="ARBA00008335"/>
    </source>
</evidence>
<dbReference type="InterPro" id="IPR036259">
    <property type="entry name" value="MFS_trans_sf"/>
</dbReference>
<dbReference type="AlphaFoldDB" id="A0A9X0CMS9"/>
<dbReference type="GO" id="GO:0005886">
    <property type="term" value="C:plasma membrane"/>
    <property type="evidence" value="ECO:0007669"/>
    <property type="project" value="TreeGrafter"/>
</dbReference>
<protein>
    <submittedName>
        <fullName evidence="3">Major facilitator super domain-containing protein 12</fullName>
    </submittedName>
</protein>
<feature type="transmembrane region" description="Helical" evidence="2">
    <location>
        <begin position="100"/>
        <end position="117"/>
    </location>
</feature>
<dbReference type="GO" id="GO:0008643">
    <property type="term" value="P:carbohydrate transport"/>
    <property type="evidence" value="ECO:0007669"/>
    <property type="project" value="InterPro"/>
</dbReference>
<dbReference type="GO" id="GO:0015293">
    <property type="term" value="F:symporter activity"/>
    <property type="evidence" value="ECO:0007669"/>
    <property type="project" value="InterPro"/>
</dbReference>
<evidence type="ECO:0000256" key="2">
    <source>
        <dbReference type="SAM" id="Phobius"/>
    </source>
</evidence>
<keyword evidence="2" id="KW-0812">Transmembrane</keyword>
<dbReference type="PANTHER" id="PTHR11328">
    <property type="entry name" value="MAJOR FACILITATOR SUPERFAMILY DOMAIN-CONTAINING PROTEIN"/>
    <property type="match status" value="1"/>
</dbReference>
<dbReference type="EMBL" id="MU827302">
    <property type="protein sequence ID" value="KAJ7365910.1"/>
    <property type="molecule type" value="Genomic_DNA"/>
</dbReference>
<dbReference type="Gene3D" id="1.20.1250.20">
    <property type="entry name" value="MFS general substrate transporter like domains"/>
    <property type="match status" value="1"/>
</dbReference>
<dbReference type="SUPFAM" id="SSF103473">
    <property type="entry name" value="MFS general substrate transporter"/>
    <property type="match status" value="1"/>
</dbReference>
<dbReference type="PANTHER" id="PTHR11328:SF28">
    <property type="entry name" value="MAJOR FACILITATOR SUPERFAMILY DOMAIN-CONTAINING PROTEIN 12"/>
    <property type="match status" value="1"/>
</dbReference>
<dbReference type="InterPro" id="IPR039672">
    <property type="entry name" value="MFS_2"/>
</dbReference>
<keyword evidence="2" id="KW-0472">Membrane</keyword>
<feature type="transmembrane region" description="Helical" evidence="2">
    <location>
        <begin position="30"/>
        <end position="54"/>
    </location>
</feature>
<reference evidence="3" key="1">
    <citation type="submission" date="2023-01" db="EMBL/GenBank/DDBJ databases">
        <title>Genome assembly of the deep-sea coral Lophelia pertusa.</title>
        <authorList>
            <person name="Herrera S."/>
            <person name="Cordes E."/>
        </authorList>
    </citation>
    <scope>NUCLEOTIDE SEQUENCE</scope>
    <source>
        <strain evidence="3">USNM1676648</strain>
        <tissue evidence="3">Polyp</tissue>
    </source>
</reference>